<dbReference type="Proteomes" id="UP000298416">
    <property type="component" value="Unassembled WGS sequence"/>
</dbReference>
<gene>
    <name evidence="2" type="ORF">SASPL_133800</name>
</gene>
<feature type="region of interest" description="Disordered" evidence="1">
    <location>
        <begin position="125"/>
        <end position="152"/>
    </location>
</feature>
<accession>A0A8X8X6D0</accession>
<protein>
    <submittedName>
        <fullName evidence="2">Uncharacterized protein</fullName>
    </submittedName>
</protein>
<comment type="caution">
    <text evidence="2">The sequence shown here is derived from an EMBL/GenBank/DDBJ whole genome shotgun (WGS) entry which is preliminary data.</text>
</comment>
<keyword evidence="3" id="KW-1185">Reference proteome</keyword>
<dbReference type="EMBL" id="PNBA02000012">
    <property type="protein sequence ID" value="KAG6406201.1"/>
    <property type="molecule type" value="Genomic_DNA"/>
</dbReference>
<organism evidence="2">
    <name type="scientific">Salvia splendens</name>
    <name type="common">Scarlet sage</name>
    <dbReference type="NCBI Taxonomy" id="180675"/>
    <lineage>
        <taxon>Eukaryota</taxon>
        <taxon>Viridiplantae</taxon>
        <taxon>Streptophyta</taxon>
        <taxon>Embryophyta</taxon>
        <taxon>Tracheophyta</taxon>
        <taxon>Spermatophyta</taxon>
        <taxon>Magnoliopsida</taxon>
        <taxon>eudicotyledons</taxon>
        <taxon>Gunneridae</taxon>
        <taxon>Pentapetalae</taxon>
        <taxon>asterids</taxon>
        <taxon>lamiids</taxon>
        <taxon>Lamiales</taxon>
        <taxon>Lamiaceae</taxon>
        <taxon>Nepetoideae</taxon>
        <taxon>Mentheae</taxon>
        <taxon>Salviinae</taxon>
        <taxon>Salvia</taxon>
        <taxon>Salvia subgen. Calosphace</taxon>
        <taxon>core Calosphace</taxon>
    </lineage>
</organism>
<evidence type="ECO:0000313" key="3">
    <source>
        <dbReference type="Proteomes" id="UP000298416"/>
    </source>
</evidence>
<evidence type="ECO:0000313" key="2">
    <source>
        <dbReference type="EMBL" id="KAG6406201.1"/>
    </source>
</evidence>
<dbReference type="AlphaFoldDB" id="A0A8X8X6D0"/>
<name>A0A8X8X6D0_SALSN</name>
<dbReference type="PANTHER" id="PTHR45749:SF35">
    <property type="entry name" value="AC-LIKE TRANSPOSASE-RELATED"/>
    <property type="match status" value="1"/>
</dbReference>
<sequence>MSFEALSCQPATVPPRVRDAVVSRSIRKRTGRTALDLAASKKRCASVVSQIRSRHGIAPSTLRPRGALDKFFSVSSNVNVNEDQWQESGHEQEHDHNLAAEVEVNEDATAPGEQSLIAEVEINEENSNEENLHTENPNGTASGEPSLHTENSDGLLSIFDPSTWENLDNVKRDFSVHYSERSFSKLKLLKNYLRSTMLQDRLNGLATCSIEKGILENVDLNIVLANFASRNARRSFLL</sequence>
<reference evidence="2" key="2">
    <citation type="submission" date="2020-08" db="EMBL/GenBank/DDBJ databases">
        <title>Plant Genome Project.</title>
        <authorList>
            <person name="Zhang R.-G."/>
        </authorList>
    </citation>
    <scope>NUCLEOTIDE SEQUENCE</scope>
    <source>
        <strain evidence="2">Huo1</strain>
        <tissue evidence="2">Leaf</tissue>
    </source>
</reference>
<dbReference type="PANTHER" id="PTHR45749">
    <property type="match status" value="1"/>
</dbReference>
<reference evidence="2" key="1">
    <citation type="submission" date="2018-01" db="EMBL/GenBank/DDBJ databases">
        <authorList>
            <person name="Mao J.F."/>
        </authorList>
    </citation>
    <scope>NUCLEOTIDE SEQUENCE</scope>
    <source>
        <strain evidence="2">Huo1</strain>
        <tissue evidence="2">Leaf</tissue>
    </source>
</reference>
<proteinExistence type="predicted"/>
<evidence type="ECO:0000256" key="1">
    <source>
        <dbReference type="SAM" id="MobiDB-lite"/>
    </source>
</evidence>
<feature type="compositionally biased region" description="Polar residues" evidence="1">
    <location>
        <begin position="137"/>
        <end position="152"/>
    </location>
</feature>